<dbReference type="Proteomes" id="UP001515660">
    <property type="component" value="Unassembled WGS sequence"/>
</dbReference>
<dbReference type="Pfam" id="PF00563">
    <property type="entry name" value="EAL"/>
    <property type="match status" value="1"/>
</dbReference>
<organism evidence="3 4">
    <name type="scientific">Rhodobacter calidifons</name>
    <dbReference type="NCBI Taxonomy" id="2715277"/>
    <lineage>
        <taxon>Bacteria</taxon>
        <taxon>Pseudomonadati</taxon>
        <taxon>Pseudomonadota</taxon>
        <taxon>Alphaproteobacteria</taxon>
        <taxon>Rhodobacterales</taxon>
        <taxon>Rhodobacter group</taxon>
        <taxon>Rhodobacter</taxon>
    </lineage>
</organism>
<comment type="caution">
    <text evidence="3">The sequence shown here is derived from an EMBL/GenBank/DDBJ whole genome shotgun (WGS) entry which is preliminary data.</text>
</comment>
<accession>A0ABX0G3I0</accession>
<dbReference type="PANTHER" id="PTHR33121:SF70">
    <property type="entry name" value="SIGNALING PROTEIN YKOW"/>
    <property type="match status" value="1"/>
</dbReference>
<dbReference type="Gene3D" id="3.30.70.270">
    <property type="match status" value="1"/>
</dbReference>
<dbReference type="InterPro" id="IPR001633">
    <property type="entry name" value="EAL_dom"/>
</dbReference>
<dbReference type="InterPro" id="IPR043128">
    <property type="entry name" value="Rev_trsase/Diguanyl_cyclase"/>
</dbReference>
<evidence type="ECO:0000313" key="3">
    <source>
        <dbReference type="EMBL" id="NHB75465.1"/>
    </source>
</evidence>
<dbReference type="InterPro" id="IPR050706">
    <property type="entry name" value="Cyclic-di-GMP_PDE-like"/>
</dbReference>
<feature type="domain" description="GGDEF" evidence="2">
    <location>
        <begin position="81"/>
        <end position="217"/>
    </location>
</feature>
<dbReference type="SMART" id="SM00267">
    <property type="entry name" value="GGDEF"/>
    <property type="match status" value="1"/>
</dbReference>
<evidence type="ECO:0000259" key="2">
    <source>
        <dbReference type="PROSITE" id="PS50887"/>
    </source>
</evidence>
<dbReference type="PANTHER" id="PTHR33121">
    <property type="entry name" value="CYCLIC DI-GMP PHOSPHODIESTERASE PDEF"/>
    <property type="match status" value="1"/>
</dbReference>
<dbReference type="Pfam" id="PF00990">
    <property type="entry name" value="GGDEF"/>
    <property type="match status" value="1"/>
</dbReference>
<dbReference type="SUPFAM" id="SSF55073">
    <property type="entry name" value="Nucleotide cyclase"/>
    <property type="match status" value="1"/>
</dbReference>
<dbReference type="SMART" id="SM00052">
    <property type="entry name" value="EAL"/>
    <property type="match status" value="1"/>
</dbReference>
<keyword evidence="4" id="KW-1185">Reference proteome</keyword>
<sequence length="495" mass="52872">MTLALQRLATLSWQFLALTPLLALAAYWTGGEPALAALAATVPLAVLAFGRLAPPERPGAVSDQVIARLDAILSETAVRGGATGCLVIQFDGAAHLCDRLGRARQSEVLATLVARLRGALRPGDLLYPLEDGGLAVVLSASPRLDAEIMVRIAARMQLVVQQPVILASGPVQVICSIGFCHSPQLAQPDGRALLDAAQIAGDEARACRPGAIRGFTAELARARAERDALRTGFADGVGRGEVRAWFQPQVSTDSGEVTGIEALVRWHHPERGCLAPGAFLPAIEGSDLMELLGHTMLTQSLATLADLDRQGLRIPTVAVNLSQQELRDPHLPDRLAWTLDRFGLTPSRLTVEVLESVVAGDGEDIVAANIARIAALGCGVDLDDFGTGHASITAIRRFALHRLKIDRSFVQHIDQNRDQQNLVTAILSLAERLGLDTVAEGVETPAEHALLAQLGCGHVQGFVVARPMPAEDLAEWLAAYRDRQSREIRIGVRAK</sequence>
<protein>
    <submittedName>
        <fullName evidence="3">EAL domain-containing protein</fullName>
    </submittedName>
</protein>
<dbReference type="Gene3D" id="3.20.20.450">
    <property type="entry name" value="EAL domain"/>
    <property type="match status" value="1"/>
</dbReference>
<dbReference type="SUPFAM" id="SSF141868">
    <property type="entry name" value="EAL domain-like"/>
    <property type="match status" value="1"/>
</dbReference>
<dbReference type="PROSITE" id="PS50887">
    <property type="entry name" value="GGDEF"/>
    <property type="match status" value="1"/>
</dbReference>
<dbReference type="CDD" id="cd01948">
    <property type="entry name" value="EAL"/>
    <property type="match status" value="1"/>
</dbReference>
<dbReference type="EMBL" id="JAANHS010000001">
    <property type="protein sequence ID" value="NHB75465.1"/>
    <property type="molecule type" value="Genomic_DNA"/>
</dbReference>
<evidence type="ECO:0000259" key="1">
    <source>
        <dbReference type="PROSITE" id="PS50883"/>
    </source>
</evidence>
<dbReference type="InterPro" id="IPR000160">
    <property type="entry name" value="GGDEF_dom"/>
</dbReference>
<dbReference type="InterPro" id="IPR035919">
    <property type="entry name" value="EAL_sf"/>
</dbReference>
<reference evidence="3 4" key="1">
    <citation type="journal article" date="2022" name="Microorganisms">
        <title>Genome Sequence and Characterization of a Xanthorhodopsin-Containing, Aerobic Anoxygenic Phototrophic Rhodobacter Species, Isolated from Mesophilic Conditions at Yellowstone National Park.</title>
        <authorList>
            <person name="Kyndt J.A."/>
            <person name="Robertson S."/>
            <person name="Shoffstall I.B."/>
            <person name="Ramaley R.F."/>
            <person name="Meyer T.E."/>
        </authorList>
    </citation>
    <scope>NUCLEOTIDE SEQUENCE [LARGE SCALE GENOMIC DNA]</scope>
    <source>
        <strain evidence="3 4">M37P</strain>
    </source>
</reference>
<dbReference type="InterPro" id="IPR029787">
    <property type="entry name" value="Nucleotide_cyclase"/>
</dbReference>
<gene>
    <name evidence="3" type="ORF">G8O29_01760</name>
</gene>
<evidence type="ECO:0000313" key="4">
    <source>
        <dbReference type="Proteomes" id="UP001515660"/>
    </source>
</evidence>
<name>A0ABX0G3I0_9RHOB</name>
<feature type="domain" description="EAL" evidence="1">
    <location>
        <begin position="226"/>
        <end position="481"/>
    </location>
</feature>
<proteinExistence type="predicted"/>
<dbReference type="PROSITE" id="PS50883">
    <property type="entry name" value="EAL"/>
    <property type="match status" value="1"/>
</dbReference>